<evidence type="ECO:0000256" key="19">
    <source>
        <dbReference type="ARBA" id="ARBA00047588"/>
    </source>
</evidence>
<comment type="catalytic activity">
    <reaction evidence="19">
        <text>octanoyl-CoA + H2O = octanoate + CoA + H(+)</text>
        <dbReference type="Rhea" id="RHEA:30143"/>
        <dbReference type="ChEBI" id="CHEBI:15377"/>
        <dbReference type="ChEBI" id="CHEBI:15378"/>
        <dbReference type="ChEBI" id="CHEBI:25646"/>
        <dbReference type="ChEBI" id="CHEBI:57287"/>
        <dbReference type="ChEBI" id="CHEBI:57386"/>
    </reaction>
    <physiologicalReaction direction="left-to-right" evidence="19">
        <dbReference type="Rhea" id="RHEA:30144"/>
    </physiologicalReaction>
</comment>
<keyword evidence="12" id="KW-0966">Cell projection</keyword>
<evidence type="ECO:0000256" key="6">
    <source>
        <dbReference type="ARBA" id="ARBA00022703"/>
    </source>
</evidence>
<evidence type="ECO:0000256" key="15">
    <source>
        <dbReference type="ARBA" id="ARBA00038456"/>
    </source>
</evidence>
<evidence type="ECO:0000256" key="8">
    <source>
        <dbReference type="ARBA" id="ARBA00022832"/>
    </source>
</evidence>
<comment type="caution">
    <text evidence="25">The sequence shown here is derived from an EMBL/GenBank/DDBJ whole genome shotgun (WGS) entry which is preliminary data.</text>
</comment>
<evidence type="ECO:0000256" key="2">
    <source>
        <dbReference type="ARBA" id="ARBA00004496"/>
    </source>
</evidence>
<evidence type="ECO:0000256" key="17">
    <source>
        <dbReference type="ARBA" id="ARBA00040123"/>
    </source>
</evidence>
<dbReference type="Gene3D" id="3.10.129.10">
    <property type="entry name" value="Hotdog Thioesterase"/>
    <property type="match status" value="1"/>
</dbReference>
<protein>
    <recommendedName>
        <fullName evidence="17">Acyl-coenzyme A thioesterase THEM4</fullName>
        <ecNumber evidence="16">3.1.2.2</ecNumber>
    </recommendedName>
    <alternativeName>
        <fullName evidence="18">Thioesterase superfamily member 4</fullName>
    </alternativeName>
</protein>
<dbReference type="GO" id="GO:0016790">
    <property type="term" value="F:thiolester hydrolase activity"/>
    <property type="evidence" value="ECO:0007669"/>
    <property type="project" value="UniProtKB-ARBA"/>
</dbReference>
<reference evidence="25 26" key="1">
    <citation type="submission" date="2019-06" db="EMBL/GenBank/DDBJ databases">
        <title>Desulfobotulus mexicanus sp. nov., a novel sulfate-reducing bacterium isolated from the sediment of an alkaline crater lake in Mexico.</title>
        <authorList>
            <person name="Hirschler-Rea A."/>
        </authorList>
    </citation>
    <scope>NUCLEOTIDE SEQUENCE [LARGE SCALE GENOMIC DNA]</scope>
    <source>
        <strain evidence="25 26">PAR22N</strain>
    </source>
</reference>
<dbReference type="EC" id="3.1.2.2" evidence="16"/>
<dbReference type="AlphaFoldDB" id="A0A5Q4VEN7"/>
<gene>
    <name evidence="25" type="ORF">FIM25_08395</name>
</gene>
<evidence type="ECO:0000256" key="3">
    <source>
        <dbReference type="ARBA" id="ARBA00004632"/>
    </source>
</evidence>
<sequence length="178" mass="20130">MPALKHWLYMKEVLIVAEWTALKNIDPHCFACGQGNAHGLHMRFFSDGERVRSRLIIPGHLRGWHTLVHGGVLATILDEAMSWAAIHLTGRFILTQEMTVRFKKPVRIEEEVRVESCVAERISPRKALLKAEIRNSSGDICAESSGVFALFTAEAFTRMNLVPENMLDAMNQSMWRSA</sequence>
<evidence type="ECO:0000256" key="14">
    <source>
        <dbReference type="ARBA" id="ARBA00037002"/>
    </source>
</evidence>
<evidence type="ECO:0000256" key="16">
    <source>
        <dbReference type="ARBA" id="ARBA00038848"/>
    </source>
</evidence>
<evidence type="ECO:0000313" key="25">
    <source>
        <dbReference type="EMBL" id="TYT74857.1"/>
    </source>
</evidence>
<evidence type="ECO:0000256" key="22">
    <source>
        <dbReference type="ARBA" id="ARBA00048074"/>
    </source>
</evidence>
<dbReference type="SUPFAM" id="SSF54637">
    <property type="entry name" value="Thioesterase/thiol ester dehydrase-isomerase"/>
    <property type="match status" value="1"/>
</dbReference>
<evidence type="ECO:0000256" key="23">
    <source>
        <dbReference type="ARBA" id="ARBA00048180"/>
    </source>
</evidence>
<evidence type="ECO:0000256" key="18">
    <source>
        <dbReference type="ARBA" id="ARBA00043210"/>
    </source>
</evidence>
<evidence type="ECO:0000313" key="26">
    <source>
        <dbReference type="Proteomes" id="UP000321899"/>
    </source>
</evidence>
<organism evidence="25 26">
    <name type="scientific">Desulfobotulus mexicanus</name>
    <dbReference type="NCBI Taxonomy" id="2586642"/>
    <lineage>
        <taxon>Bacteria</taxon>
        <taxon>Pseudomonadati</taxon>
        <taxon>Thermodesulfobacteriota</taxon>
        <taxon>Desulfobacteria</taxon>
        <taxon>Desulfobacterales</taxon>
        <taxon>Desulfobacteraceae</taxon>
        <taxon>Desulfobotulus</taxon>
    </lineage>
</organism>
<feature type="domain" description="Thioesterase" evidence="24">
    <location>
        <begin position="67"/>
        <end position="141"/>
    </location>
</feature>
<dbReference type="EMBL" id="VDMB01000008">
    <property type="protein sequence ID" value="TYT74857.1"/>
    <property type="molecule type" value="Genomic_DNA"/>
</dbReference>
<comment type="similarity">
    <text evidence="15">Belongs to the THEM4/THEM5 thioesterase family.</text>
</comment>
<dbReference type="InterPro" id="IPR006683">
    <property type="entry name" value="Thioestr_dom"/>
</dbReference>
<proteinExistence type="inferred from homology"/>
<keyword evidence="5" id="KW-0963">Cytoplasm</keyword>
<comment type="catalytic activity">
    <reaction evidence="23">
        <text>tetradecanoyl-CoA + H2O = tetradecanoate + CoA + H(+)</text>
        <dbReference type="Rhea" id="RHEA:40119"/>
        <dbReference type="ChEBI" id="CHEBI:15377"/>
        <dbReference type="ChEBI" id="CHEBI:15378"/>
        <dbReference type="ChEBI" id="CHEBI:30807"/>
        <dbReference type="ChEBI" id="CHEBI:57287"/>
        <dbReference type="ChEBI" id="CHEBI:57385"/>
    </reaction>
    <physiologicalReaction direction="left-to-right" evidence="23">
        <dbReference type="Rhea" id="RHEA:40120"/>
    </physiologicalReaction>
</comment>
<comment type="catalytic activity">
    <reaction evidence="13">
        <text>(5Z,8Z,11Z,14Z)-eicosatetraenoyl-CoA + H2O = (5Z,8Z,11Z,14Z)-eicosatetraenoate + CoA + H(+)</text>
        <dbReference type="Rhea" id="RHEA:40151"/>
        <dbReference type="ChEBI" id="CHEBI:15377"/>
        <dbReference type="ChEBI" id="CHEBI:15378"/>
        <dbReference type="ChEBI" id="CHEBI:32395"/>
        <dbReference type="ChEBI" id="CHEBI:57287"/>
        <dbReference type="ChEBI" id="CHEBI:57368"/>
    </reaction>
    <physiologicalReaction direction="left-to-right" evidence="13">
        <dbReference type="Rhea" id="RHEA:40152"/>
    </physiologicalReaction>
</comment>
<evidence type="ECO:0000256" key="5">
    <source>
        <dbReference type="ARBA" id="ARBA00022490"/>
    </source>
</evidence>
<evidence type="ECO:0000256" key="12">
    <source>
        <dbReference type="ARBA" id="ARBA00023273"/>
    </source>
</evidence>
<keyword evidence="7" id="KW-0378">Hydrolase</keyword>
<comment type="subcellular location">
    <subcellularLocation>
        <location evidence="3">Cell projection</location>
        <location evidence="3">Ruffle membrane</location>
    </subcellularLocation>
    <subcellularLocation>
        <location evidence="2">Cytoplasm</location>
    </subcellularLocation>
    <subcellularLocation>
        <location evidence="1">Membrane</location>
        <topology evidence="1">Peripheral membrane protein</topology>
    </subcellularLocation>
</comment>
<dbReference type="GO" id="GO:0006631">
    <property type="term" value="P:fatty acid metabolic process"/>
    <property type="evidence" value="ECO:0007669"/>
    <property type="project" value="UniProtKB-KW"/>
</dbReference>
<keyword evidence="11" id="KW-0472">Membrane</keyword>
<evidence type="ECO:0000256" key="7">
    <source>
        <dbReference type="ARBA" id="ARBA00022801"/>
    </source>
</evidence>
<dbReference type="GO" id="GO:0005737">
    <property type="term" value="C:cytoplasm"/>
    <property type="evidence" value="ECO:0007669"/>
    <property type="project" value="UniProtKB-SubCell"/>
</dbReference>
<keyword evidence="8" id="KW-0276">Fatty acid metabolism</keyword>
<comment type="catalytic activity">
    <reaction evidence="22">
        <text>dodecanoyl-CoA + H2O = dodecanoate + CoA + H(+)</text>
        <dbReference type="Rhea" id="RHEA:30135"/>
        <dbReference type="ChEBI" id="CHEBI:15377"/>
        <dbReference type="ChEBI" id="CHEBI:15378"/>
        <dbReference type="ChEBI" id="CHEBI:18262"/>
        <dbReference type="ChEBI" id="CHEBI:57287"/>
        <dbReference type="ChEBI" id="CHEBI:57375"/>
    </reaction>
    <physiologicalReaction direction="left-to-right" evidence="22">
        <dbReference type="Rhea" id="RHEA:30136"/>
    </physiologicalReaction>
</comment>
<comment type="catalytic activity">
    <reaction evidence="20">
        <text>hexadecanoyl-CoA + H2O = hexadecanoate + CoA + H(+)</text>
        <dbReference type="Rhea" id="RHEA:16645"/>
        <dbReference type="ChEBI" id="CHEBI:7896"/>
        <dbReference type="ChEBI" id="CHEBI:15377"/>
        <dbReference type="ChEBI" id="CHEBI:15378"/>
        <dbReference type="ChEBI" id="CHEBI:57287"/>
        <dbReference type="ChEBI" id="CHEBI:57379"/>
        <dbReference type="EC" id="3.1.2.2"/>
    </reaction>
    <physiologicalReaction direction="left-to-right" evidence="20">
        <dbReference type="Rhea" id="RHEA:16646"/>
    </physiologicalReaction>
</comment>
<dbReference type="PANTHER" id="PTHR12418">
    <property type="entry name" value="ACYL-COENZYME A THIOESTERASE THEM4"/>
    <property type="match status" value="1"/>
</dbReference>
<dbReference type="GO" id="GO:0016020">
    <property type="term" value="C:membrane"/>
    <property type="evidence" value="ECO:0007669"/>
    <property type="project" value="UniProtKB-SubCell"/>
</dbReference>
<evidence type="ECO:0000256" key="11">
    <source>
        <dbReference type="ARBA" id="ARBA00023136"/>
    </source>
</evidence>
<evidence type="ECO:0000256" key="4">
    <source>
        <dbReference type="ARBA" id="ARBA00022475"/>
    </source>
</evidence>
<keyword evidence="9" id="KW-0809">Transit peptide</keyword>
<dbReference type="CDD" id="cd03443">
    <property type="entry name" value="PaaI_thioesterase"/>
    <property type="match status" value="1"/>
</dbReference>
<keyword evidence="4" id="KW-1003">Cell membrane</keyword>
<dbReference type="InterPro" id="IPR029069">
    <property type="entry name" value="HotDog_dom_sf"/>
</dbReference>
<evidence type="ECO:0000256" key="20">
    <source>
        <dbReference type="ARBA" id="ARBA00047734"/>
    </source>
</evidence>
<evidence type="ECO:0000256" key="1">
    <source>
        <dbReference type="ARBA" id="ARBA00004170"/>
    </source>
</evidence>
<keyword evidence="6" id="KW-0053">Apoptosis</keyword>
<name>A0A5Q4VEN7_9BACT</name>
<evidence type="ECO:0000256" key="10">
    <source>
        <dbReference type="ARBA" id="ARBA00023098"/>
    </source>
</evidence>
<accession>A0A5Q4VEN7</accession>
<keyword evidence="10" id="KW-0443">Lipid metabolism</keyword>
<evidence type="ECO:0000256" key="9">
    <source>
        <dbReference type="ARBA" id="ARBA00022946"/>
    </source>
</evidence>
<dbReference type="Pfam" id="PF03061">
    <property type="entry name" value="4HBT"/>
    <property type="match status" value="1"/>
</dbReference>
<keyword evidence="26" id="KW-1185">Reference proteome</keyword>
<evidence type="ECO:0000256" key="21">
    <source>
        <dbReference type="ARBA" id="ARBA00047969"/>
    </source>
</evidence>
<dbReference type="PANTHER" id="PTHR12418:SF19">
    <property type="entry name" value="ACYL-COENZYME A THIOESTERASE THEM4"/>
    <property type="match status" value="1"/>
</dbReference>
<dbReference type="InterPro" id="IPR052365">
    <property type="entry name" value="THEM4/THEM5_acyl-CoA_thioest"/>
</dbReference>
<comment type="catalytic activity">
    <reaction evidence="14">
        <text>(9Z)-octadecenoyl-CoA + H2O = (9Z)-octadecenoate + CoA + H(+)</text>
        <dbReference type="Rhea" id="RHEA:40139"/>
        <dbReference type="ChEBI" id="CHEBI:15377"/>
        <dbReference type="ChEBI" id="CHEBI:15378"/>
        <dbReference type="ChEBI" id="CHEBI:30823"/>
        <dbReference type="ChEBI" id="CHEBI:57287"/>
        <dbReference type="ChEBI" id="CHEBI:57387"/>
    </reaction>
    <physiologicalReaction direction="left-to-right" evidence="14">
        <dbReference type="Rhea" id="RHEA:40140"/>
    </physiologicalReaction>
</comment>
<evidence type="ECO:0000259" key="24">
    <source>
        <dbReference type="Pfam" id="PF03061"/>
    </source>
</evidence>
<comment type="catalytic activity">
    <reaction evidence="21">
        <text>decanoyl-CoA + H2O = decanoate + CoA + H(+)</text>
        <dbReference type="Rhea" id="RHEA:40059"/>
        <dbReference type="ChEBI" id="CHEBI:15377"/>
        <dbReference type="ChEBI" id="CHEBI:15378"/>
        <dbReference type="ChEBI" id="CHEBI:27689"/>
        <dbReference type="ChEBI" id="CHEBI:57287"/>
        <dbReference type="ChEBI" id="CHEBI:61430"/>
    </reaction>
    <physiologicalReaction direction="left-to-right" evidence="21">
        <dbReference type="Rhea" id="RHEA:40060"/>
    </physiologicalReaction>
</comment>
<evidence type="ECO:0000256" key="13">
    <source>
        <dbReference type="ARBA" id="ARBA00035852"/>
    </source>
</evidence>
<dbReference type="OrthoDB" id="5297685at2"/>
<dbReference type="Proteomes" id="UP000321899">
    <property type="component" value="Unassembled WGS sequence"/>
</dbReference>